<evidence type="ECO:0000256" key="8">
    <source>
        <dbReference type="ARBA" id="ARBA00023054"/>
    </source>
</evidence>
<evidence type="ECO:0000259" key="13">
    <source>
        <dbReference type="Pfam" id="PF03028"/>
    </source>
</evidence>
<comment type="subcellular location">
    <subcellularLocation>
        <location evidence="1">Cytoplasm</location>
        <location evidence="1">Cytoskeleton</location>
        <location evidence="1">Cilium axoneme</location>
    </subcellularLocation>
</comment>
<evidence type="ECO:0000256" key="12">
    <source>
        <dbReference type="ARBA" id="ARBA00023273"/>
    </source>
</evidence>
<dbReference type="InterPro" id="IPR041658">
    <property type="entry name" value="AAA_lid_11"/>
</dbReference>
<dbReference type="AlphaFoldDB" id="A0A4Z2FGN3"/>
<evidence type="ECO:0000256" key="10">
    <source>
        <dbReference type="ARBA" id="ARBA00023175"/>
    </source>
</evidence>
<evidence type="ECO:0000256" key="11">
    <source>
        <dbReference type="ARBA" id="ARBA00023212"/>
    </source>
</evidence>
<dbReference type="FunFam" id="1.10.8.720:FF:000001">
    <property type="entry name" value="dynein heavy chain 7, axonemal"/>
    <property type="match status" value="1"/>
</dbReference>
<dbReference type="GO" id="GO:0005874">
    <property type="term" value="C:microtubule"/>
    <property type="evidence" value="ECO:0007669"/>
    <property type="project" value="UniProtKB-KW"/>
</dbReference>
<dbReference type="GO" id="GO:0051959">
    <property type="term" value="F:dynein light intermediate chain binding"/>
    <property type="evidence" value="ECO:0007669"/>
    <property type="project" value="InterPro"/>
</dbReference>
<dbReference type="FunFam" id="3.10.490.20:FF:000001">
    <property type="entry name" value="dynein heavy chain 7, axonemal"/>
    <property type="match status" value="1"/>
</dbReference>
<evidence type="ECO:0000313" key="17">
    <source>
        <dbReference type="EMBL" id="TNN39923.1"/>
    </source>
</evidence>
<keyword evidence="9" id="KW-0969">Cilium</keyword>
<evidence type="ECO:0000313" key="18">
    <source>
        <dbReference type="Proteomes" id="UP000314294"/>
    </source>
</evidence>
<dbReference type="Pfam" id="PF18198">
    <property type="entry name" value="AAA_lid_11"/>
    <property type="match status" value="1"/>
</dbReference>
<feature type="domain" description="Dynein heavy chain region D6 P-loop" evidence="13">
    <location>
        <begin position="382"/>
        <end position="496"/>
    </location>
</feature>
<dbReference type="GO" id="GO:0030286">
    <property type="term" value="C:dynein complex"/>
    <property type="evidence" value="ECO:0007669"/>
    <property type="project" value="UniProtKB-KW"/>
</dbReference>
<dbReference type="InterPro" id="IPR027417">
    <property type="entry name" value="P-loop_NTPase"/>
</dbReference>
<dbReference type="InterPro" id="IPR042219">
    <property type="entry name" value="AAA_lid_11_sf"/>
</dbReference>
<evidence type="ECO:0000259" key="14">
    <source>
        <dbReference type="Pfam" id="PF12781"/>
    </source>
</evidence>
<dbReference type="InterPro" id="IPR026983">
    <property type="entry name" value="DHC"/>
</dbReference>
<keyword evidence="6" id="KW-0067">ATP-binding</keyword>
<dbReference type="InterPro" id="IPR004273">
    <property type="entry name" value="Dynein_heavy_D6_P-loop"/>
</dbReference>
<keyword evidence="10" id="KW-0505">Motor protein</keyword>
<evidence type="ECO:0000259" key="15">
    <source>
        <dbReference type="Pfam" id="PF18198"/>
    </source>
</evidence>
<keyword evidence="4" id="KW-0493">Microtubule</keyword>
<dbReference type="GO" id="GO:0008569">
    <property type="term" value="F:minus-end-directed microtubule motor activity"/>
    <property type="evidence" value="ECO:0007669"/>
    <property type="project" value="InterPro"/>
</dbReference>
<dbReference type="Gene3D" id="1.10.8.720">
    <property type="entry name" value="Region D6 of dynein motor"/>
    <property type="match status" value="1"/>
</dbReference>
<keyword evidence="12" id="KW-0966">Cell projection</keyword>
<reference evidence="17 18" key="1">
    <citation type="submission" date="2019-03" db="EMBL/GenBank/DDBJ databases">
        <title>First draft genome of Liparis tanakae, snailfish: a comprehensive survey of snailfish specific genes.</title>
        <authorList>
            <person name="Kim W."/>
            <person name="Song I."/>
            <person name="Jeong J.-H."/>
            <person name="Kim D."/>
            <person name="Kim S."/>
            <person name="Ryu S."/>
            <person name="Song J.Y."/>
            <person name="Lee S.K."/>
        </authorList>
    </citation>
    <scope>NUCLEOTIDE SEQUENCE [LARGE SCALE GENOMIC DNA]</scope>
    <source>
        <tissue evidence="17">Muscle</tissue>
    </source>
</reference>
<dbReference type="Pfam" id="PF03028">
    <property type="entry name" value="Dynein_heavy"/>
    <property type="match status" value="1"/>
</dbReference>
<dbReference type="PANTHER" id="PTHR22878:SF70">
    <property type="entry name" value="DYNEIN HEAVY CHAIN 2, AXONEMAL"/>
    <property type="match status" value="1"/>
</dbReference>
<evidence type="ECO:0000256" key="9">
    <source>
        <dbReference type="ARBA" id="ARBA00023069"/>
    </source>
</evidence>
<accession>A0A4Z2FGN3</accession>
<dbReference type="InterPro" id="IPR043160">
    <property type="entry name" value="Dynein_C_barrel"/>
</dbReference>
<keyword evidence="18" id="KW-1185">Reference proteome</keyword>
<keyword evidence="7" id="KW-0243">Dynein</keyword>
<dbReference type="GO" id="GO:0005930">
    <property type="term" value="C:axoneme"/>
    <property type="evidence" value="ECO:0007669"/>
    <property type="project" value="UniProtKB-SubCell"/>
</dbReference>
<dbReference type="InterPro" id="IPR041228">
    <property type="entry name" value="Dynein_C"/>
</dbReference>
<dbReference type="Gene3D" id="1.20.1270.280">
    <property type="match status" value="1"/>
</dbReference>
<sequence>MRTLENCVQFGKPLLLENVGEELDPSLEPLLVKQTFKQGGVDCIRLGESVIEFSRDFRFYITTKLRNPHYLPELATKVPDLEGERTALILQSAANKKQLKEIEDKILETLQSSEGNILEDESAVQILDSAKIMSNEISEKQQIAETTEIKIAESRECYRDVAKQSSILFFSIADLTFIDPMYQYSLSWFVNLYVRAIQKSLKPKNLAKRLHYLITYFTYSLFCNVCRSLFEKDKLLFSFLLCCNLFLASEEIAYSDFMFFLTGGVGLQNAAANPAPSWLQDKSWDEICRAGDLPGLRGLKEAFIQSPEGFKSIYDGVEPSDAELPAPWCGRLNDLQKMIVVRCLRPDKMVPAVTKFVTVKMGKSFVEPPPFDLTESYKDSNSTVPLVFVLSPGADPMASLLKFASDMKMDGAKFQSISLGQGQGPIAAHMISAAMLEGTWVCLQNCHLAVSWLPSLEKICEGFGPDTCHQDFRLWLTSYPSPEFPVSILQNGVKMTNEPPTGLRLKLLQSYQSDPVSDPDFFASCPGKKMVWERLLYGLCFFHALVQERKKFGPLGWNIPYSFNESDLHISIRQLQLFVNEYDEVPFEAITYLTGECNYGGRVTDDWDRRLLMTILADFYNEDITVTSSYSLSPSRDYLAPPPSPYSGYVFFIKELPLSQHPEVFGMHENVDISKDLQQTKLLFDSLLLTQGGGAKGGASSGSDGALLDIANDILQKVRAGRASFLHPSDEKEAAAAVSLTLVAIPQLPDNFDTEATLLKFPVVYEESMNTVLVQEMERYNTLCGAIRVSLQNLLKAVRGLVVMDAELEAVAGSLVVGKVPEKWARCSYPSLKPLGSYTNDLLSRLKFLQEWCDSGKPAVSWLSGFFFTQAFLTGAMQNYARKYRVPIDLLAFDFQVLSVTESDAPPEDGVYVEGLFLEGARWDVARGRLAEQQPKVLFDAMPLIWIKPTEQRSADSSRYVCPVYKTSARMGSLSSTGHSTNFVLSMALPSAEPPPKWIKRGVAMLCQLDD</sequence>
<dbReference type="GO" id="GO:0005524">
    <property type="term" value="F:ATP binding"/>
    <property type="evidence" value="ECO:0007669"/>
    <property type="project" value="UniProtKB-KW"/>
</dbReference>
<protein>
    <submittedName>
        <fullName evidence="17">Dynein heavy chain 7, axonemal</fullName>
    </submittedName>
</protein>
<keyword evidence="11" id="KW-0206">Cytoskeleton</keyword>
<dbReference type="Gene3D" id="3.40.50.300">
    <property type="entry name" value="P-loop containing nucleotide triphosphate hydrolases"/>
    <property type="match status" value="2"/>
</dbReference>
<dbReference type="FunFam" id="1.10.8.1220:FF:000001">
    <property type="entry name" value="Dynein axonemal heavy chain 5"/>
    <property type="match status" value="1"/>
</dbReference>
<evidence type="ECO:0000256" key="7">
    <source>
        <dbReference type="ARBA" id="ARBA00023017"/>
    </source>
</evidence>
<dbReference type="FunFam" id="3.40.50.300:FF:000362">
    <property type="entry name" value="Dynein, axonemal, heavy chain 6"/>
    <property type="match status" value="1"/>
</dbReference>
<feature type="domain" description="Dynein heavy chain AAA lid" evidence="15">
    <location>
        <begin position="532"/>
        <end position="670"/>
    </location>
</feature>
<dbReference type="Gene3D" id="3.10.490.20">
    <property type="match status" value="1"/>
</dbReference>
<evidence type="ECO:0000256" key="4">
    <source>
        <dbReference type="ARBA" id="ARBA00022701"/>
    </source>
</evidence>
<evidence type="ECO:0000259" key="16">
    <source>
        <dbReference type="Pfam" id="PF18199"/>
    </source>
</evidence>
<organism evidence="17 18">
    <name type="scientific">Liparis tanakae</name>
    <name type="common">Tanaka's snailfish</name>
    <dbReference type="NCBI Taxonomy" id="230148"/>
    <lineage>
        <taxon>Eukaryota</taxon>
        <taxon>Metazoa</taxon>
        <taxon>Chordata</taxon>
        <taxon>Craniata</taxon>
        <taxon>Vertebrata</taxon>
        <taxon>Euteleostomi</taxon>
        <taxon>Actinopterygii</taxon>
        <taxon>Neopterygii</taxon>
        <taxon>Teleostei</taxon>
        <taxon>Neoteleostei</taxon>
        <taxon>Acanthomorphata</taxon>
        <taxon>Eupercaria</taxon>
        <taxon>Perciformes</taxon>
        <taxon>Cottioidei</taxon>
        <taxon>Cottales</taxon>
        <taxon>Liparidae</taxon>
        <taxon>Liparis</taxon>
    </lineage>
</organism>
<keyword evidence="8" id="KW-0175">Coiled coil</keyword>
<feature type="domain" description="Dynein heavy chain ATP-binding dynein motor region" evidence="14">
    <location>
        <begin position="1"/>
        <end position="78"/>
    </location>
</feature>
<evidence type="ECO:0000256" key="3">
    <source>
        <dbReference type="ARBA" id="ARBA00022490"/>
    </source>
</evidence>
<keyword evidence="3" id="KW-0963">Cytoplasm</keyword>
<proteinExistence type="inferred from homology"/>
<evidence type="ECO:0000256" key="5">
    <source>
        <dbReference type="ARBA" id="ARBA00022741"/>
    </source>
</evidence>
<name>A0A4Z2FGN3_9TELE</name>
<dbReference type="Pfam" id="PF18199">
    <property type="entry name" value="Dynein_C"/>
    <property type="match status" value="1"/>
</dbReference>
<keyword evidence="5" id="KW-0547">Nucleotide-binding</keyword>
<evidence type="ECO:0000256" key="6">
    <source>
        <dbReference type="ARBA" id="ARBA00022840"/>
    </source>
</evidence>
<dbReference type="GO" id="GO:0045505">
    <property type="term" value="F:dynein intermediate chain binding"/>
    <property type="evidence" value="ECO:0007669"/>
    <property type="project" value="InterPro"/>
</dbReference>
<dbReference type="FunFam" id="1.20.1270.280:FF:000001">
    <property type="entry name" value="dynein heavy chain 7, axonemal"/>
    <property type="match status" value="1"/>
</dbReference>
<dbReference type="OrthoDB" id="5593012at2759"/>
<dbReference type="PANTHER" id="PTHR22878">
    <property type="entry name" value="DYNEIN HEAVY CHAIN 6, AXONEMAL-LIKE-RELATED"/>
    <property type="match status" value="1"/>
</dbReference>
<dbReference type="Gene3D" id="1.10.8.1220">
    <property type="match status" value="1"/>
</dbReference>
<comment type="similarity">
    <text evidence="2">Belongs to the dynein heavy chain family.</text>
</comment>
<dbReference type="Gene3D" id="6.10.140.1060">
    <property type="match status" value="1"/>
</dbReference>
<evidence type="ECO:0000256" key="2">
    <source>
        <dbReference type="ARBA" id="ARBA00008887"/>
    </source>
</evidence>
<dbReference type="Proteomes" id="UP000314294">
    <property type="component" value="Unassembled WGS sequence"/>
</dbReference>
<dbReference type="EMBL" id="SRLO01001234">
    <property type="protein sequence ID" value="TNN39923.1"/>
    <property type="molecule type" value="Genomic_DNA"/>
</dbReference>
<gene>
    <name evidence="17" type="primary">DNAH7_0</name>
    <name evidence="17" type="ORF">EYF80_049912</name>
</gene>
<dbReference type="Pfam" id="PF12781">
    <property type="entry name" value="AAA_9"/>
    <property type="match status" value="1"/>
</dbReference>
<dbReference type="InterPro" id="IPR035706">
    <property type="entry name" value="AAA_9"/>
</dbReference>
<dbReference type="GO" id="GO:0007018">
    <property type="term" value="P:microtubule-based movement"/>
    <property type="evidence" value="ECO:0007669"/>
    <property type="project" value="InterPro"/>
</dbReference>
<comment type="caution">
    <text evidence="17">The sequence shown here is derived from an EMBL/GenBank/DDBJ whole genome shotgun (WGS) entry which is preliminary data.</text>
</comment>
<evidence type="ECO:0000256" key="1">
    <source>
        <dbReference type="ARBA" id="ARBA00004430"/>
    </source>
</evidence>
<feature type="domain" description="Dynein heavy chain C-terminal" evidence="16">
    <location>
        <begin position="678"/>
        <end position="1007"/>
    </location>
</feature>